<dbReference type="EMBL" id="CAKOFQ010006914">
    <property type="protein sequence ID" value="CAH1981917.1"/>
    <property type="molecule type" value="Genomic_DNA"/>
</dbReference>
<evidence type="ECO:0000313" key="4">
    <source>
        <dbReference type="EMBL" id="CAH1981917.1"/>
    </source>
</evidence>
<keyword evidence="2" id="KW-0479">Metal-binding</keyword>
<gene>
    <name evidence="4" type="ORF">ACAOBT_LOCUS14748</name>
</gene>
<dbReference type="OrthoDB" id="6483946at2759"/>
<evidence type="ECO:0000256" key="1">
    <source>
        <dbReference type="ARBA" id="ARBA00001968"/>
    </source>
</evidence>
<dbReference type="InterPro" id="IPR027806">
    <property type="entry name" value="HARBI1_dom"/>
</dbReference>
<feature type="domain" description="DDE Tnp4" evidence="3">
    <location>
        <begin position="2"/>
        <end position="63"/>
    </location>
</feature>
<protein>
    <recommendedName>
        <fullName evidence="3">DDE Tnp4 domain-containing protein</fullName>
    </recommendedName>
</protein>
<evidence type="ECO:0000259" key="3">
    <source>
        <dbReference type="Pfam" id="PF13359"/>
    </source>
</evidence>
<dbReference type="PANTHER" id="PTHR23080">
    <property type="entry name" value="THAP DOMAIN PROTEIN"/>
    <property type="match status" value="1"/>
</dbReference>
<reference evidence="4" key="1">
    <citation type="submission" date="2022-03" db="EMBL/GenBank/DDBJ databases">
        <authorList>
            <person name="Sayadi A."/>
        </authorList>
    </citation>
    <scope>NUCLEOTIDE SEQUENCE</scope>
</reference>
<name>A0A9P0KWN1_ACAOB</name>
<comment type="caution">
    <text evidence="4">The sequence shown here is derived from an EMBL/GenBank/DDBJ whole genome shotgun (WGS) entry which is preliminary data.</text>
</comment>
<sequence length="66" mass="7506">MENQRLTYSSYKHKNTWKFLVRVAPNGVTTFVSKAYPGSISDKKIVKQSNVLNQMVPGDMILAKVF</sequence>
<dbReference type="GO" id="GO:0046872">
    <property type="term" value="F:metal ion binding"/>
    <property type="evidence" value="ECO:0007669"/>
    <property type="project" value="UniProtKB-KW"/>
</dbReference>
<organism evidence="4 5">
    <name type="scientific">Acanthoscelides obtectus</name>
    <name type="common">Bean weevil</name>
    <name type="synonym">Bruchus obtectus</name>
    <dbReference type="NCBI Taxonomy" id="200917"/>
    <lineage>
        <taxon>Eukaryota</taxon>
        <taxon>Metazoa</taxon>
        <taxon>Ecdysozoa</taxon>
        <taxon>Arthropoda</taxon>
        <taxon>Hexapoda</taxon>
        <taxon>Insecta</taxon>
        <taxon>Pterygota</taxon>
        <taxon>Neoptera</taxon>
        <taxon>Endopterygota</taxon>
        <taxon>Coleoptera</taxon>
        <taxon>Polyphaga</taxon>
        <taxon>Cucujiformia</taxon>
        <taxon>Chrysomeloidea</taxon>
        <taxon>Chrysomelidae</taxon>
        <taxon>Bruchinae</taxon>
        <taxon>Bruchini</taxon>
        <taxon>Acanthoscelides</taxon>
    </lineage>
</organism>
<proteinExistence type="predicted"/>
<dbReference type="Pfam" id="PF13359">
    <property type="entry name" value="DDE_Tnp_4"/>
    <property type="match status" value="1"/>
</dbReference>
<evidence type="ECO:0000313" key="5">
    <source>
        <dbReference type="Proteomes" id="UP001152888"/>
    </source>
</evidence>
<dbReference type="PANTHER" id="PTHR23080:SF133">
    <property type="entry name" value="SI:CH211-262I1.5-RELATED"/>
    <property type="match status" value="1"/>
</dbReference>
<dbReference type="Proteomes" id="UP001152888">
    <property type="component" value="Unassembled WGS sequence"/>
</dbReference>
<evidence type="ECO:0000256" key="2">
    <source>
        <dbReference type="ARBA" id="ARBA00022723"/>
    </source>
</evidence>
<comment type="cofactor">
    <cofactor evidence="1">
        <name>a divalent metal cation</name>
        <dbReference type="ChEBI" id="CHEBI:60240"/>
    </cofactor>
</comment>
<keyword evidence="5" id="KW-1185">Reference proteome</keyword>
<accession>A0A9P0KWN1</accession>
<dbReference type="AlphaFoldDB" id="A0A9P0KWN1"/>